<evidence type="ECO:0000256" key="1">
    <source>
        <dbReference type="SAM" id="MobiDB-lite"/>
    </source>
</evidence>
<feature type="region of interest" description="Disordered" evidence="1">
    <location>
        <begin position="1"/>
        <end position="70"/>
    </location>
</feature>
<evidence type="ECO:0000313" key="2">
    <source>
        <dbReference type="EMBL" id="KZT12624.1"/>
    </source>
</evidence>
<feature type="compositionally biased region" description="Basic residues" evidence="1">
    <location>
        <begin position="46"/>
        <end position="57"/>
    </location>
</feature>
<dbReference type="EMBL" id="KV427605">
    <property type="protein sequence ID" value="KZT12624.1"/>
    <property type="molecule type" value="Genomic_DNA"/>
</dbReference>
<protein>
    <submittedName>
        <fullName evidence="2">Uncharacterized protein</fullName>
    </submittedName>
</protein>
<dbReference type="InParanoid" id="A0A165I5P5"/>
<feature type="compositionally biased region" description="Basic and acidic residues" evidence="1">
    <location>
        <begin position="19"/>
        <end position="33"/>
    </location>
</feature>
<dbReference type="AlphaFoldDB" id="A0A165I5P5"/>
<sequence>MVPPGSSPTSSPPTAPPDLDSRRPIVHGDENKLGRNTCPSAAIARSRYRGANRKRKSVSALPREAAGAPPRSVLQCNYGEARSPRRRTNRRHRSWIQDPPLLPARSRRTPGTGAGSSPARRRLMHVRTVDVPLRRASQGPRPCNFYYHFFSSFPPFFLCCATPKASGLPFLHGATTHSVSARASRHPALMRLPSAPNLERGPPSIPPRSRNWQCARADRDRQRRARANPEARTRRASGHCGMKGTDTAQASGAVDALLHETAQMKCIGYVRMMYDRDRGREMEVIFPPGGLEGANATARNRM</sequence>
<feature type="compositionally biased region" description="Basic and acidic residues" evidence="1">
    <location>
        <begin position="216"/>
        <end position="233"/>
    </location>
</feature>
<reference evidence="2 3" key="1">
    <citation type="journal article" date="2016" name="Mol. Biol. Evol.">
        <title>Comparative Genomics of Early-Diverging Mushroom-Forming Fungi Provides Insights into the Origins of Lignocellulose Decay Capabilities.</title>
        <authorList>
            <person name="Nagy L.G."/>
            <person name="Riley R."/>
            <person name="Tritt A."/>
            <person name="Adam C."/>
            <person name="Daum C."/>
            <person name="Floudas D."/>
            <person name="Sun H."/>
            <person name="Yadav J.S."/>
            <person name="Pangilinan J."/>
            <person name="Larsson K.H."/>
            <person name="Matsuura K."/>
            <person name="Barry K."/>
            <person name="Labutti K."/>
            <person name="Kuo R."/>
            <person name="Ohm R.A."/>
            <person name="Bhattacharya S.S."/>
            <person name="Shirouzu T."/>
            <person name="Yoshinaga Y."/>
            <person name="Martin F.M."/>
            <person name="Grigoriev I.V."/>
            <person name="Hibbett D.S."/>
        </authorList>
    </citation>
    <scope>NUCLEOTIDE SEQUENCE [LARGE SCALE GENOMIC DNA]</scope>
    <source>
        <strain evidence="2 3">93-53</strain>
    </source>
</reference>
<gene>
    <name evidence="2" type="ORF">LAESUDRAFT_9235</name>
</gene>
<feature type="region of interest" description="Disordered" evidence="1">
    <location>
        <begin position="97"/>
        <end position="120"/>
    </location>
</feature>
<accession>A0A165I5P5</accession>
<dbReference type="GeneID" id="63831906"/>
<name>A0A165I5P5_9APHY</name>
<feature type="compositionally biased region" description="Pro residues" evidence="1">
    <location>
        <begin position="1"/>
        <end position="16"/>
    </location>
</feature>
<dbReference type="RefSeq" id="XP_040770134.1">
    <property type="nucleotide sequence ID" value="XM_040914879.1"/>
</dbReference>
<proteinExistence type="predicted"/>
<feature type="region of interest" description="Disordered" evidence="1">
    <location>
        <begin position="193"/>
        <end position="246"/>
    </location>
</feature>
<dbReference type="Proteomes" id="UP000076871">
    <property type="component" value="Unassembled WGS sequence"/>
</dbReference>
<organism evidence="2 3">
    <name type="scientific">Laetiporus sulphureus 93-53</name>
    <dbReference type="NCBI Taxonomy" id="1314785"/>
    <lineage>
        <taxon>Eukaryota</taxon>
        <taxon>Fungi</taxon>
        <taxon>Dikarya</taxon>
        <taxon>Basidiomycota</taxon>
        <taxon>Agaricomycotina</taxon>
        <taxon>Agaricomycetes</taxon>
        <taxon>Polyporales</taxon>
        <taxon>Laetiporus</taxon>
    </lineage>
</organism>
<evidence type="ECO:0000313" key="3">
    <source>
        <dbReference type="Proteomes" id="UP000076871"/>
    </source>
</evidence>
<keyword evidence="3" id="KW-1185">Reference proteome</keyword>